<dbReference type="EMBL" id="CP162511">
    <property type="protein sequence ID" value="XDI06095.1"/>
    <property type="molecule type" value="Genomic_DNA"/>
</dbReference>
<evidence type="ECO:0008006" key="2">
    <source>
        <dbReference type="Google" id="ProtNLM"/>
    </source>
</evidence>
<dbReference type="AlphaFoldDB" id="A0AB39BIZ7"/>
<protein>
    <recommendedName>
        <fullName evidence="2">DUF4245 domain-containing protein</fullName>
    </recommendedName>
</protein>
<accession>A0AB39BIZ7</accession>
<evidence type="ECO:0000313" key="1">
    <source>
        <dbReference type="EMBL" id="XDI06095.1"/>
    </source>
</evidence>
<reference evidence="1" key="1">
    <citation type="submission" date="2024-05" db="EMBL/GenBank/DDBJ databases">
        <title>Herbiconiux sp. A18JL235.</title>
        <authorList>
            <person name="Zhang G."/>
        </authorList>
    </citation>
    <scope>NUCLEOTIDE SEQUENCE</scope>
    <source>
        <strain evidence="1">A18JL235</strain>
    </source>
</reference>
<name>A0AB39BIZ7_9MICO</name>
<dbReference type="RefSeq" id="WP_368498484.1">
    <property type="nucleotide sequence ID" value="NZ_CP162511.1"/>
</dbReference>
<sequence>MIDRPPQPTVRTRRLEHPGALLALVFTLAFALVVGAPFAVNAAIVDPRVHDIPADGATISYDPPDGTAGVEYRAPGGWFYRESELDSDRQVFNAPDDSATIEARFVPAGTSARATLSAALSTDDAGLVLGPVDPSTEAPADATTGATGERLWGTSGDGGVVGVAVVPGTTMAVVVTAQGTPPGGSWAAVERLLGSVTAKAAA</sequence>
<organism evidence="1">
    <name type="scientific">Herbiconiux sp. A18JL235</name>
    <dbReference type="NCBI Taxonomy" id="3152363"/>
    <lineage>
        <taxon>Bacteria</taxon>
        <taxon>Bacillati</taxon>
        <taxon>Actinomycetota</taxon>
        <taxon>Actinomycetes</taxon>
        <taxon>Micrococcales</taxon>
        <taxon>Microbacteriaceae</taxon>
        <taxon>Herbiconiux</taxon>
    </lineage>
</organism>
<proteinExistence type="predicted"/>
<gene>
    <name evidence="1" type="ORF">ABFY20_03065</name>
</gene>